<protein>
    <submittedName>
        <fullName evidence="2">Uncharacterized protein</fullName>
    </submittedName>
</protein>
<feature type="compositionally biased region" description="Low complexity" evidence="1">
    <location>
        <begin position="648"/>
        <end position="663"/>
    </location>
</feature>
<feature type="compositionally biased region" description="Basic residues" evidence="1">
    <location>
        <begin position="97"/>
        <end position="120"/>
    </location>
</feature>
<accession>A0ABD0Y158</accession>
<feature type="compositionally biased region" description="Polar residues" evidence="1">
    <location>
        <begin position="560"/>
        <end position="571"/>
    </location>
</feature>
<feature type="compositionally biased region" description="Basic and acidic residues" evidence="1">
    <location>
        <begin position="166"/>
        <end position="177"/>
    </location>
</feature>
<feature type="region of interest" description="Disordered" evidence="1">
    <location>
        <begin position="524"/>
        <end position="580"/>
    </location>
</feature>
<feature type="compositionally biased region" description="Polar residues" evidence="1">
    <location>
        <begin position="394"/>
        <end position="404"/>
    </location>
</feature>
<feature type="compositionally biased region" description="Basic and acidic residues" evidence="1">
    <location>
        <begin position="302"/>
        <end position="348"/>
    </location>
</feature>
<sequence>MASKRRNMKRVIIKVPSKIKHVYHHHTKKVHVHKLKPKPPEVHFVHVPVYQKPKPIIKKHKEEHGGWRYKGGGDWKESPDSWEEDYSWEEEEHPRPKKSREHWHHQLPKHHHHHYGKRGKHSEMEHTWEETEEEPHLHYPGGESAETAEKGNWGDWSQELVGKPGWKHDNRDAESTRWKQKFSVPPNGFKKPQKWHREEDWQSQHEDRDLPIHVHAEDVWRQRPTDYREALKPEKTHRLTEGHHGHYNGRHRKPTREVAEAAQTTSAVSPPGNNYRWISFSSSDAAVVEPQQDTRGIGGNTRWDRPFLSDQSGHTKPEESRWSDTHSYDSPGKVHDDWGDVRSGRDTTRVSGIQTSNSHRGGNRGHFFNEQIRGGHNTRDQFRRNPTHVGDHISSGTSQRTSSYVGHHRASATKFVPGGRVHAAPLHGHIDLATLDDSGISSGATSGENFNADRSHRRINLKSHGSTSFRPSDQLLVGIGQNYKGGIIDSGADRGHIDDINSGNPYTGEVKSIDIHEVTTYQPSTTNDFPADGGGSTLYNNPKRSSVYRGSIRGHRPQRGHTQWNHVQSGNSDHDNTRNISVSTRNNISTESGSSGEYTQKVPPADVGGHFEPTRQLYSQIMNGVGDKEQERLQGNFESTRHSPFGRTTWAPPAAATSPPSTSSGGGGPKSVWQLSNAVGGKGATSYSVQVMKFGNDTKKHVVNTVHSSISEECRIIKLIIISVDVIPYEAEWVLLRSCGWLIHSLGQREAMALTSSCAETVRSPPGGI</sequence>
<gene>
    <name evidence="2" type="ORF">AAG570_004539</name>
</gene>
<organism evidence="2 3">
    <name type="scientific">Ranatra chinensis</name>
    <dbReference type="NCBI Taxonomy" id="642074"/>
    <lineage>
        <taxon>Eukaryota</taxon>
        <taxon>Metazoa</taxon>
        <taxon>Ecdysozoa</taxon>
        <taxon>Arthropoda</taxon>
        <taxon>Hexapoda</taxon>
        <taxon>Insecta</taxon>
        <taxon>Pterygota</taxon>
        <taxon>Neoptera</taxon>
        <taxon>Paraneoptera</taxon>
        <taxon>Hemiptera</taxon>
        <taxon>Heteroptera</taxon>
        <taxon>Panheteroptera</taxon>
        <taxon>Nepomorpha</taxon>
        <taxon>Nepidae</taxon>
        <taxon>Ranatrinae</taxon>
        <taxon>Ranatra</taxon>
    </lineage>
</organism>
<dbReference type="AlphaFoldDB" id="A0ABD0Y158"/>
<evidence type="ECO:0000256" key="1">
    <source>
        <dbReference type="SAM" id="MobiDB-lite"/>
    </source>
</evidence>
<feature type="region of interest" description="Disordered" evidence="1">
    <location>
        <begin position="161"/>
        <end position="194"/>
    </location>
</feature>
<evidence type="ECO:0000313" key="2">
    <source>
        <dbReference type="EMBL" id="KAL1117212.1"/>
    </source>
</evidence>
<keyword evidence="3" id="KW-1185">Reference proteome</keyword>
<dbReference type="EMBL" id="JBFDAA010000016">
    <property type="protein sequence ID" value="KAL1117212.1"/>
    <property type="molecule type" value="Genomic_DNA"/>
</dbReference>
<dbReference type="Proteomes" id="UP001558652">
    <property type="component" value="Unassembled WGS sequence"/>
</dbReference>
<feature type="region of interest" description="Disordered" evidence="1">
    <location>
        <begin position="293"/>
        <end position="405"/>
    </location>
</feature>
<name>A0ABD0Y158_9HEMI</name>
<feature type="region of interest" description="Disordered" evidence="1">
    <location>
        <begin position="97"/>
        <end position="125"/>
    </location>
</feature>
<comment type="caution">
    <text evidence="2">The sequence shown here is derived from an EMBL/GenBank/DDBJ whole genome shotgun (WGS) entry which is preliminary data.</text>
</comment>
<feature type="region of interest" description="Disordered" evidence="1">
    <location>
        <begin position="131"/>
        <end position="150"/>
    </location>
</feature>
<proteinExistence type="predicted"/>
<feature type="compositionally biased region" description="Polar residues" evidence="1">
    <location>
        <begin position="349"/>
        <end position="360"/>
    </location>
</feature>
<feature type="region of interest" description="Disordered" evidence="1">
    <location>
        <begin position="639"/>
        <end position="670"/>
    </location>
</feature>
<evidence type="ECO:0000313" key="3">
    <source>
        <dbReference type="Proteomes" id="UP001558652"/>
    </source>
</evidence>
<reference evidence="2 3" key="1">
    <citation type="submission" date="2024-07" db="EMBL/GenBank/DDBJ databases">
        <title>Chromosome-level genome assembly of the water stick insect Ranatra chinensis (Heteroptera: Nepidae).</title>
        <authorList>
            <person name="Liu X."/>
        </authorList>
    </citation>
    <scope>NUCLEOTIDE SEQUENCE [LARGE SCALE GENOMIC DNA]</scope>
    <source>
        <strain evidence="2">Cailab_2021Rc</strain>
        <tissue evidence="2">Muscle</tissue>
    </source>
</reference>